<sequence length="163" mass="18562">MWSQIHSDDRASDIVNVKAIDCLSGCEDFFKGYYKGRSYGNGWPEMLKLKDWPTSNQFEDLLPNHAEMYTTSLPLQPYTNPNFGSLNIATFLPNDVHKVDLGPRSYIAFGISQELERGDSFTKLHCDMTDAVNVLMHTAKVPAYWSVKRALSGIYLEERMSQN</sequence>
<dbReference type="Proteomes" id="UP000015105">
    <property type="component" value="Chromosome 5D"/>
</dbReference>
<dbReference type="AlphaFoldDB" id="A0A453JIT6"/>
<accession>A0A453JIT6</accession>
<evidence type="ECO:0000256" key="2">
    <source>
        <dbReference type="ARBA" id="ARBA00006801"/>
    </source>
</evidence>
<dbReference type="InterPro" id="IPR045109">
    <property type="entry name" value="LSDs-like"/>
</dbReference>
<keyword evidence="6" id="KW-1185">Reference proteome</keyword>
<dbReference type="EnsemblPlants" id="AET5Gv20061000.3">
    <property type="protein sequence ID" value="AET5Gv20061000.3"/>
    <property type="gene ID" value="AET5Gv20061000"/>
</dbReference>
<proteinExistence type="inferred from homology"/>
<evidence type="ECO:0008006" key="7">
    <source>
        <dbReference type="Google" id="ProtNLM"/>
    </source>
</evidence>
<evidence type="ECO:0000313" key="5">
    <source>
        <dbReference type="EnsemblPlants" id="AET5Gv20061000.3"/>
    </source>
</evidence>
<evidence type="ECO:0000313" key="6">
    <source>
        <dbReference type="Proteomes" id="UP000015105"/>
    </source>
</evidence>
<dbReference type="PANTHER" id="PTHR12549">
    <property type="entry name" value="JMJC DOMAIN-CONTAINING HISTONE DEMETHYLATION PROTEIN"/>
    <property type="match status" value="1"/>
</dbReference>
<comment type="similarity">
    <text evidence="2">Belongs to the JARID1 histone demethylase family.</text>
</comment>
<name>A0A453JIT6_AEGTS</name>
<evidence type="ECO:0000256" key="4">
    <source>
        <dbReference type="ARBA" id="ARBA00023242"/>
    </source>
</evidence>
<protein>
    <recommendedName>
        <fullName evidence="7">JmjC domain-containing protein</fullName>
    </recommendedName>
</protein>
<dbReference type="GO" id="GO:0000785">
    <property type="term" value="C:chromatin"/>
    <property type="evidence" value="ECO:0007669"/>
    <property type="project" value="TreeGrafter"/>
</dbReference>
<dbReference type="Gramene" id="AET5Gv20061000.3">
    <property type="protein sequence ID" value="AET5Gv20061000.3"/>
    <property type="gene ID" value="AET5Gv20061000"/>
</dbReference>
<reference evidence="5" key="4">
    <citation type="submission" date="2019-03" db="UniProtKB">
        <authorList>
            <consortium name="EnsemblPlants"/>
        </authorList>
    </citation>
    <scope>IDENTIFICATION</scope>
</reference>
<reference evidence="5" key="3">
    <citation type="journal article" date="2017" name="Nature">
        <title>Genome sequence of the progenitor of the wheat D genome Aegilops tauschii.</title>
        <authorList>
            <person name="Luo M.C."/>
            <person name="Gu Y.Q."/>
            <person name="Puiu D."/>
            <person name="Wang H."/>
            <person name="Twardziok S.O."/>
            <person name="Deal K.R."/>
            <person name="Huo N."/>
            <person name="Zhu T."/>
            <person name="Wang L."/>
            <person name="Wang Y."/>
            <person name="McGuire P.E."/>
            <person name="Liu S."/>
            <person name="Long H."/>
            <person name="Ramasamy R.K."/>
            <person name="Rodriguez J.C."/>
            <person name="Van S.L."/>
            <person name="Yuan L."/>
            <person name="Wang Z."/>
            <person name="Xia Z."/>
            <person name="Xiao L."/>
            <person name="Anderson O.D."/>
            <person name="Ouyang S."/>
            <person name="Liang Y."/>
            <person name="Zimin A.V."/>
            <person name="Pertea G."/>
            <person name="Qi P."/>
            <person name="Bennetzen J.L."/>
            <person name="Dai X."/>
            <person name="Dawson M.W."/>
            <person name="Muller H.G."/>
            <person name="Kugler K."/>
            <person name="Rivarola-Duarte L."/>
            <person name="Spannagl M."/>
            <person name="Mayer K.F.X."/>
            <person name="Lu F.H."/>
            <person name="Bevan M.W."/>
            <person name="Leroy P."/>
            <person name="Li P."/>
            <person name="You F.M."/>
            <person name="Sun Q."/>
            <person name="Liu Z."/>
            <person name="Lyons E."/>
            <person name="Wicker T."/>
            <person name="Salzberg S.L."/>
            <person name="Devos K.M."/>
            <person name="Dvorak J."/>
        </authorList>
    </citation>
    <scope>NUCLEOTIDE SEQUENCE [LARGE SCALE GENOMIC DNA]</scope>
    <source>
        <strain evidence="5">cv. AL8/78</strain>
    </source>
</reference>
<dbReference type="GO" id="GO:0031490">
    <property type="term" value="F:chromatin DNA binding"/>
    <property type="evidence" value="ECO:0007669"/>
    <property type="project" value="TreeGrafter"/>
</dbReference>
<evidence type="ECO:0000256" key="3">
    <source>
        <dbReference type="ARBA" id="ARBA00022723"/>
    </source>
</evidence>
<dbReference type="Gene3D" id="2.60.120.650">
    <property type="entry name" value="Cupin"/>
    <property type="match status" value="1"/>
</dbReference>
<dbReference type="GO" id="GO:0000118">
    <property type="term" value="C:histone deacetylase complex"/>
    <property type="evidence" value="ECO:0007669"/>
    <property type="project" value="TreeGrafter"/>
</dbReference>
<reference evidence="5" key="5">
    <citation type="journal article" date="2021" name="G3 (Bethesda)">
        <title>Aegilops tauschii genome assembly Aet v5.0 features greater sequence contiguity and improved annotation.</title>
        <authorList>
            <person name="Wang L."/>
            <person name="Zhu T."/>
            <person name="Rodriguez J.C."/>
            <person name="Deal K.R."/>
            <person name="Dubcovsky J."/>
            <person name="McGuire P.E."/>
            <person name="Lux T."/>
            <person name="Spannagl M."/>
            <person name="Mayer K.F.X."/>
            <person name="Baldrich P."/>
            <person name="Meyers B.C."/>
            <person name="Huo N."/>
            <person name="Gu Y.Q."/>
            <person name="Zhou H."/>
            <person name="Devos K.M."/>
            <person name="Bennetzen J.L."/>
            <person name="Unver T."/>
            <person name="Budak H."/>
            <person name="Gulick P.J."/>
            <person name="Galiba G."/>
            <person name="Kalapos B."/>
            <person name="Nelson D.R."/>
            <person name="Li P."/>
            <person name="You F.M."/>
            <person name="Luo M.C."/>
            <person name="Dvorak J."/>
        </authorList>
    </citation>
    <scope>NUCLEOTIDE SEQUENCE [LARGE SCALE GENOMIC DNA]</scope>
    <source>
        <strain evidence="5">cv. AL8/78</strain>
    </source>
</reference>
<reference evidence="6" key="2">
    <citation type="journal article" date="2017" name="Nat. Plants">
        <title>The Aegilops tauschii genome reveals multiple impacts of transposons.</title>
        <authorList>
            <person name="Zhao G."/>
            <person name="Zou C."/>
            <person name="Li K."/>
            <person name="Wang K."/>
            <person name="Li T."/>
            <person name="Gao L."/>
            <person name="Zhang X."/>
            <person name="Wang H."/>
            <person name="Yang Z."/>
            <person name="Liu X."/>
            <person name="Jiang W."/>
            <person name="Mao L."/>
            <person name="Kong X."/>
            <person name="Jiao Y."/>
            <person name="Jia J."/>
        </authorList>
    </citation>
    <scope>NUCLEOTIDE SEQUENCE [LARGE SCALE GENOMIC DNA]</scope>
    <source>
        <strain evidence="6">cv. AL8/78</strain>
    </source>
</reference>
<organism evidence="5 6">
    <name type="scientific">Aegilops tauschii subsp. strangulata</name>
    <name type="common">Goatgrass</name>
    <dbReference type="NCBI Taxonomy" id="200361"/>
    <lineage>
        <taxon>Eukaryota</taxon>
        <taxon>Viridiplantae</taxon>
        <taxon>Streptophyta</taxon>
        <taxon>Embryophyta</taxon>
        <taxon>Tracheophyta</taxon>
        <taxon>Spermatophyta</taxon>
        <taxon>Magnoliopsida</taxon>
        <taxon>Liliopsida</taxon>
        <taxon>Poales</taxon>
        <taxon>Poaceae</taxon>
        <taxon>BOP clade</taxon>
        <taxon>Pooideae</taxon>
        <taxon>Triticodae</taxon>
        <taxon>Triticeae</taxon>
        <taxon>Triticinae</taxon>
        <taxon>Aegilops</taxon>
    </lineage>
</organism>
<dbReference type="GO" id="GO:0032454">
    <property type="term" value="F:histone H3K9 demethylase activity"/>
    <property type="evidence" value="ECO:0007669"/>
    <property type="project" value="InterPro"/>
</dbReference>
<dbReference type="GO" id="GO:0006357">
    <property type="term" value="P:regulation of transcription by RNA polymerase II"/>
    <property type="evidence" value="ECO:0007669"/>
    <property type="project" value="TreeGrafter"/>
</dbReference>
<keyword evidence="3" id="KW-0479">Metal-binding</keyword>
<evidence type="ECO:0000256" key="1">
    <source>
        <dbReference type="ARBA" id="ARBA00004123"/>
    </source>
</evidence>
<reference evidence="6" key="1">
    <citation type="journal article" date="2014" name="Science">
        <title>Ancient hybridizations among the ancestral genomes of bread wheat.</title>
        <authorList>
            <consortium name="International Wheat Genome Sequencing Consortium,"/>
            <person name="Marcussen T."/>
            <person name="Sandve S.R."/>
            <person name="Heier L."/>
            <person name="Spannagl M."/>
            <person name="Pfeifer M."/>
            <person name="Jakobsen K.S."/>
            <person name="Wulff B.B."/>
            <person name="Steuernagel B."/>
            <person name="Mayer K.F."/>
            <person name="Olsen O.A."/>
        </authorList>
    </citation>
    <scope>NUCLEOTIDE SEQUENCE [LARGE SCALE GENOMIC DNA]</scope>
    <source>
        <strain evidence="6">cv. AL8/78</strain>
    </source>
</reference>
<dbReference type="GO" id="GO:0003712">
    <property type="term" value="F:transcription coregulator activity"/>
    <property type="evidence" value="ECO:0007669"/>
    <property type="project" value="TreeGrafter"/>
</dbReference>
<dbReference type="GO" id="GO:0046872">
    <property type="term" value="F:metal ion binding"/>
    <property type="evidence" value="ECO:0007669"/>
    <property type="project" value="UniProtKB-KW"/>
</dbReference>
<keyword evidence="4" id="KW-0539">Nucleus</keyword>
<comment type="subcellular location">
    <subcellularLocation>
        <location evidence="1">Nucleus</location>
    </subcellularLocation>
</comment>
<dbReference type="PANTHER" id="PTHR12549:SF51">
    <property type="entry name" value="JMJC DOMAIN-CONTAINING PROTEIN"/>
    <property type="match status" value="1"/>
</dbReference>